<evidence type="ECO:0000256" key="1">
    <source>
        <dbReference type="SAM" id="Coils"/>
    </source>
</evidence>
<keyword evidence="2" id="KW-1133">Transmembrane helix</keyword>
<evidence type="ECO:0000256" key="2">
    <source>
        <dbReference type="SAM" id="Phobius"/>
    </source>
</evidence>
<feature type="transmembrane region" description="Helical" evidence="2">
    <location>
        <begin position="167"/>
        <end position="187"/>
    </location>
</feature>
<name>A0A6C0KPA5_9ZZZZ</name>
<protein>
    <submittedName>
        <fullName evidence="3">Uncharacterized protein</fullName>
    </submittedName>
</protein>
<organism evidence="3">
    <name type="scientific">viral metagenome</name>
    <dbReference type="NCBI Taxonomy" id="1070528"/>
    <lineage>
        <taxon>unclassified sequences</taxon>
        <taxon>metagenomes</taxon>
        <taxon>organismal metagenomes</taxon>
    </lineage>
</organism>
<dbReference type="AlphaFoldDB" id="A0A6C0KPA5"/>
<feature type="coiled-coil region" evidence="1">
    <location>
        <begin position="4"/>
        <end position="38"/>
    </location>
</feature>
<reference evidence="3" key="1">
    <citation type="journal article" date="2020" name="Nature">
        <title>Giant virus diversity and host interactions through global metagenomics.</title>
        <authorList>
            <person name="Schulz F."/>
            <person name="Roux S."/>
            <person name="Paez-Espino D."/>
            <person name="Jungbluth S."/>
            <person name="Walsh D.A."/>
            <person name="Denef V.J."/>
            <person name="McMahon K.D."/>
            <person name="Konstantinidis K.T."/>
            <person name="Eloe-Fadrosh E.A."/>
            <person name="Kyrpides N.C."/>
            <person name="Woyke T."/>
        </authorList>
    </citation>
    <scope>NUCLEOTIDE SEQUENCE</scope>
    <source>
        <strain evidence="3">GVMAG-S-3300013014-104</strain>
    </source>
</reference>
<proteinExistence type="predicted"/>
<keyword evidence="2" id="KW-0812">Transmembrane</keyword>
<accession>A0A6C0KPA5</accession>
<feature type="transmembrane region" description="Helical" evidence="2">
    <location>
        <begin position="142"/>
        <end position="161"/>
    </location>
</feature>
<evidence type="ECO:0000313" key="3">
    <source>
        <dbReference type="EMBL" id="QHU19103.1"/>
    </source>
</evidence>
<feature type="coiled-coil region" evidence="1">
    <location>
        <begin position="88"/>
        <end position="122"/>
    </location>
</feature>
<dbReference type="EMBL" id="MN740944">
    <property type="protein sequence ID" value="QHU19103.1"/>
    <property type="molecule type" value="Genomic_DNA"/>
</dbReference>
<keyword evidence="2" id="KW-0472">Membrane</keyword>
<sequence length="303" mass="34677">MTDNSNSNSNFDALQEKNEQVLNNISNLQNEEKSLYQKFDDNSLTPDDKKMIIDKINEISQMRLNLYSSMNDMYSFYQKNVEASRTTLGQEVSAIDIVENELNEAKKRLNKMDEQRNNKLRMVEINTYYGKMYNSHTKIMKTVVFFCIPVIILAILANMGFLPPKLYMFLVGIVIIICLILIGYQIIDLSNRDNMNWDEYNWYFDPSKAPTDTTETTSSSTSNPWSTISMTCIGSECCSDGLEYDSNKNICVLNTSNDSLETQAKTTESFETGKVLGKYGYSQEKSFPINNMVMTPFASLTNF</sequence>
<keyword evidence="1" id="KW-0175">Coiled coil</keyword>